<dbReference type="PANTHER" id="PTHR43124:SF3">
    <property type="entry name" value="CHLORAMPHENICOL EFFLUX PUMP RV0191"/>
    <property type="match status" value="1"/>
</dbReference>
<evidence type="ECO:0000313" key="9">
    <source>
        <dbReference type="Proteomes" id="UP000011602"/>
    </source>
</evidence>
<keyword evidence="2" id="KW-1003">Cell membrane</keyword>
<protein>
    <submittedName>
        <fullName evidence="8">Major facilitator superfamily protein</fullName>
    </submittedName>
</protein>
<dbReference type="InterPro" id="IPR020846">
    <property type="entry name" value="MFS_dom"/>
</dbReference>
<evidence type="ECO:0000256" key="1">
    <source>
        <dbReference type="ARBA" id="ARBA00004651"/>
    </source>
</evidence>
<evidence type="ECO:0000256" key="3">
    <source>
        <dbReference type="ARBA" id="ARBA00022692"/>
    </source>
</evidence>
<dbReference type="InterPro" id="IPR050189">
    <property type="entry name" value="MFS_Efflux_Transporters"/>
</dbReference>
<dbReference type="InterPro" id="IPR036259">
    <property type="entry name" value="MFS_trans_sf"/>
</dbReference>
<dbReference type="PROSITE" id="PS50850">
    <property type="entry name" value="MFS"/>
    <property type="match status" value="1"/>
</dbReference>
<dbReference type="eggNOG" id="arCOG00130">
    <property type="taxonomic scope" value="Archaea"/>
</dbReference>
<comment type="subcellular location">
    <subcellularLocation>
        <location evidence="1">Cell membrane</location>
        <topology evidence="1">Multi-pass membrane protein</topology>
    </subcellularLocation>
</comment>
<feature type="transmembrane region" description="Helical" evidence="6">
    <location>
        <begin position="169"/>
        <end position="188"/>
    </location>
</feature>
<feature type="transmembrane region" description="Helical" evidence="6">
    <location>
        <begin position="293"/>
        <end position="312"/>
    </location>
</feature>
<keyword evidence="4 6" id="KW-1133">Transmembrane helix</keyword>
<keyword evidence="9" id="KW-1185">Reference proteome</keyword>
<keyword evidence="5 6" id="KW-0472">Membrane</keyword>
<evidence type="ECO:0000256" key="6">
    <source>
        <dbReference type="SAM" id="Phobius"/>
    </source>
</evidence>
<dbReference type="InterPro" id="IPR011701">
    <property type="entry name" value="MFS"/>
</dbReference>
<feature type="domain" description="Major facilitator superfamily (MFS) profile" evidence="7">
    <location>
        <begin position="15"/>
        <end position="406"/>
    </location>
</feature>
<gene>
    <name evidence="8" type="ORF">C493_12404</name>
</gene>
<dbReference type="EMBL" id="AOHZ01000055">
    <property type="protein sequence ID" value="ELY54772.1"/>
    <property type="molecule type" value="Genomic_DNA"/>
</dbReference>
<feature type="transmembrane region" description="Helical" evidence="6">
    <location>
        <begin position="228"/>
        <end position="245"/>
    </location>
</feature>
<evidence type="ECO:0000256" key="4">
    <source>
        <dbReference type="ARBA" id="ARBA00022989"/>
    </source>
</evidence>
<name>L9WZE4_9EURY</name>
<organism evidence="8 9">
    <name type="scientific">Natronolimnohabitans innermongolicus JCM 12255</name>
    <dbReference type="NCBI Taxonomy" id="1227499"/>
    <lineage>
        <taxon>Archaea</taxon>
        <taxon>Methanobacteriati</taxon>
        <taxon>Methanobacteriota</taxon>
        <taxon>Stenosarchaea group</taxon>
        <taxon>Halobacteria</taxon>
        <taxon>Halobacteriales</taxon>
        <taxon>Natrialbaceae</taxon>
        <taxon>Natronolimnohabitans</taxon>
    </lineage>
</organism>
<dbReference type="STRING" id="1227499.C493_12404"/>
<feature type="transmembrane region" description="Helical" evidence="6">
    <location>
        <begin position="82"/>
        <end position="100"/>
    </location>
</feature>
<feature type="transmembrane region" description="Helical" evidence="6">
    <location>
        <begin position="380"/>
        <end position="402"/>
    </location>
</feature>
<dbReference type="Proteomes" id="UP000011602">
    <property type="component" value="Unassembled WGS sequence"/>
</dbReference>
<dbReference type="GO" id="GO:0022857">
    <property type="term" value="F:transmembrane transporter activity"/>
    <property type="evidence" value="ECO:0007669"/>
    <property type="project" value="InterPro"/>
</dbReference>
<dbReference type="OrthoDB" id="117970at2157"/>
<dbReference type="Gene3D" id="1.20.1250.20">
    <property type="entry name" value="MFS general substrate transporter like domains"/>
    <property type="match status" value="1"/>
</dbReference>
<feature type="transmembrane region" description="Helical" evidence="6">
    <location>
        <begin position="50"/>
        <end position="70"/>
    </location>
</feature>
<sequence>MASSVDTGSGLADDPKLYAVLGLAGVGVFASTLVSPALPGMASAFDLTEARVGMVMTAFFLTAVVAIPIVGSLTDALGRRRVFLTSLVVYGLAGVAIAFVDSFAVIILLRAIQGCAFPGLLPMSITLIGDLYEGRAATTAQGFLTSITGLVGVASPLLAGALVDVSWRLPFALYGLSFVAFVLCYVWLPEPESAPANGSSAAAASGVPSLSRVLELVREVAAALTREMRIVIVGVGVLFLVRYALFTFVPLYAVTVLGTSEFVGGLAVAVLGLGRLLAAPTAGRLVGRVGRRAVLVGSLLLFGAGTAALLLTRDPVLVLIILGIASIGDGLFDPVANDAVTAAAAPDVRGRVVSVLEVGKTGAISVSPVAFGVLLSASSYSVLFLTGTVVLALTAVVVGLVLDGGP</sequence>
<proteinExistence type="predicted"/>
<evidence type="ECO:0000256" key="2">
    <source>
        <dbReference type="ARBA" id="ARBA00022475"/>
    </source>
</evidence>
<evidence type="ECO:0000313" key="8">
    <source>
        <dbReference type="EMBL" id="ELY54772.1"/>
    </source>
</evidence>
<comment type="caution">
    <text evidence="8">The sequence shown here is derived from an EMBL/GenBank/DDBJ whole genome shotgun (WGS) entry which is preliminary data.</text>
</comment>
<dbReference type="CDD" id="cd17474">
    <property type="entry name" value="MFS_YfmO_like"/>
    <property type="match status" value="1"/>
</dbReference>
<evidence type="ECO:0000259" key="7">
    <source>
        <dbReference type="PROSITE" id="PS50850"/>
    </source>
</evidence>
<keyword evidence="3 6" id="KW-0812">Transmembrane</keyword>
<feature type="transmembrane region" description="Helical" evidence="6">
    <location>
        <begin position="17"/>
        <end position="38"/>
    </location>
</feature>
<dbReference type="RefSeq" id="WP_007259759.1">
    <property type="nucleotide sequence ID" value="NZ_AOHZ01000055.1"/>
</dbReference>
<dbReference type="Pfam" id="PF07690">
    <property type="entry name" value="MFS_1"/>
    <property type="match status" value="1"/>
</dbReference>
<dbReference type="AlphaFoldDB" id="L9WZE4"/>
<dbReference type="GO" id="GO:0005886">
    <property type="term" value="C:plasma membrane"/>
    <property type="evidence" value="ECO:0007669"/>
    <property type="project" value="UniProtKB-SubCell"/>
</dbReference>
<accession>L9WZE4</accession>
<evidence type="ECO:0000256" key="5">
    <source>
        <dbReference type="ARBA" id="ARBA00023136"/>
    </source>
</evidence>
<dbReference type="PANTHER" id="PTHR43124">
    <property type="entry name" value="PURINE EFFLUX PUMP PBUE"/>
    <property type="match status" value="1"/>
</dbReference>
<dbReference type="SUPFAM" id="SSF103473">
    <property type="entry name" value="MFS general substrate transporter"/>
    <property type="match status" value="1"/>
</dbReference>
<feature type="transmembrane region" description="Helical" evidence="6">
    <location>
        <begin position="143"/>
        <end position="163"/>
    </location>
</feature>
<feature type="transmembrane region" description="Helical" evidence="6">
    <location>
        <begin position="251"/>
        <end position="273"/>
    </location>
</feature>
<reference evidence="8 9" key="1">
    <citation type="journal article" date="2014" name="PLoS Genet.">
        <title>Phylogenetically driven sequencing of extremely halophilic archaea reveals strategies for static and dynamic osmo-response.</title>
        <authorList>
            <person name="Becker E.A."/>
            <person name="Seitzer P.M."/>
            <person name="Tritt A."/>
            <person name="Larsen D."/>
            <person name="Krusor M."/>
            <person name="Yao A.I."/>
            <person name="Wu D."/>
            <person name="Madern D."/>
            <person name="Eisen J.A."/>
            <person name="Darling A.E."/>
            <person name="Facciotti M.T."/>
        </authorList>
    </citation>
    <scope>NUCLEOTIDE SEQUENCE [LARGE SCALE GENOMIC DNA]</scope>
    <source>
        <strain evidence="8 9">JCM 12255</strain>
    </source>
</reference>